<dbReference type="KEGG" id="bpm:BURPS1710b_0277"/>
<feature type="compositionally biased region" description="Basic residues" evidence="1">
    <location>
        <begin position="155"/>
        <end position="181"/>
    </location>
</feature>
<reference evidence="2 3" key="1">
    <citation type="submission" date="2005-09" db="EMBL/GenBank/DDBJ databases">
        <authorList>
            <person name="Woods D.E."/>
            <person name="Nierman W.C."/>
        </authorList>
    </citation>
    <scope>NUCLEOTIDE SEQUENCE [LARGE SCALE GENOMIC DNA]</scope>
    <source>
        <strain evidence="2 3">1710b</strain>
    </source>
</reference>
<accession>Q3JXL0</accession>
<organism evidence="2 3">
    <name type="scientific">Burkholderia pseudomallei (strain 1710b)</name>
    <dbReference type="NCBI Taxonomy" id="320372"/>
    <lineage>
        <taxon>Bacteria</taxon>
        <taxon>Pseudomonadati</taxon>
        <taxon>Pseudomonadota</taxon>
        <taxon>Betaproteobacteria</taxon>
        <taxon>Burkholderiales</taxon>
        <taxon>Burkholderiaceae</taxon>
        <taxon>Burkholderia</taxon>
        <taxon>pseudomallei group</taxon>
    </lineage>
</organism>
<dbReference type="AlphaFoldDB" id="Q3JXL0"/>
<dbReference type="EMBL" id="CP000124">
    <property type="protein sequence ID" value="ABA48756.1"/>
    <property type="molecule type" value="Genomic_DNA"/>
</dbReference>
<proteinExistence type="predicted"/>
<feature type="region of interest" description="Disordered" evidence="1">
    <location>
        <begin position="406"/>
        <end position="425"/>
    </location>
</feature>
<dbReference type="EnsemblBacteria" id="ABA48756">
    <property type="protein sequence ID" value="ABA48756"/>
    <property type="gene ID" value="BURPS1710b_0277"/>
</dbReference>
<sequence>MGLRDRAASARGRPPDVRAAGPHARRRQLGERDGLHPRHAGRLRRLARRRLRRLGLGRRAAVLPARRAQSPARRAAARRRRAAARKRLALSASAEPRVRPGRAGVRTAIQRRLQRRVTGRRRLLSDDDVRRPARQHRRDVSRRRQARSAADDRNRRVRHAHRVRERRGGRRALPGARRRRADRACARGNRAVRRRAREPEAPDAVGRRPGGATAAARHSGGARFARGRAQLPGSSRSVAVRARARAGQSRGAGPRAQRAAPRHPVHVVSYGAAHVERRRKRRLRRHGERRPPGRAVPRAARARRRRRPRTARGPRNLDQSMLSAAEVARHRAPAQRRSARADPFRRQFPQSSGRFRGAHARPVARARDHADAVDVEGDRGRDAADRRRPRRSRRVRALAREDRLSPVGHVPHGRRSGFGRRRATARARRRRAADLRRIGDALARVRQHQCADDHDRRALRRIHAVAGARADCARRREYAASRAAGREPRALSAARSPSRRASARAVTIALSHSFEGDVSHAYVQRQGRVDHGRRHGHRRGRRAQVRRSGRQGRAARPPSRAARRGREAARRRRDRGRGRRGRCA</sequence>
<feature type="compositionally biased region" description="Basic residues" evidence="1">
    <location>
        <begin position="569"/>
        <end position="584"/>
    </location>
</feature>
<protein>
    <submittedName>
        <fullName evidence="2">Uncharacterized protein</fullName>
    </submittedName>
</protein>
<evidence type="ECO:0000256" key="1">
    <source>
        <dbReference type="SAM" id="MobiDB-lite"/>
    </source>
</evidence>
<feature type="compositionally biased region" description="Basic residues" evidence="1">
    <location>
        <begin position="300"/>
        <end position="312"/>
    </location>
</feature>
<feature type="compositionally biased region" description="Low complexity" evidence="1">
    <location>
        <begin position="551"/>
        <end position="560"/>
    </location>
</feature>
<feature type="region of interest" description="Disordered" evidence="1">
    <location>
        <begin position="526"/>
        <end position="584"/>
    </location>
</feature>
<feature type="compositionally biased region" description="Low complexity" evidence="1">
    <location>
        <begin position="233"/>
        <end position="259"/>
    </location>
</feature>
<feature type="compositionally biased region" description="Basic and acidic residues" evidence="1">
    <location>
        <begin position="1"/>
        <end position="16"/>
    </location>
</feature>
<feature type="compositionally biased region" description="Basic and acidic residues" evidence="1">
    <location>
        <begin position="365"/>
        <end position="386"/>
    </location>
</feature>
<evidence type="ECO:0000313" key="3">
    <source>
        <dbReference type="Proteomes" id="UP000002700"/>
    </source>
</evidence>
<feature type="compositionally biased region" description="Basic residues" evidence="1">
    <location>
        <begin position="531"/>
        <end position="550"/>
    </location>
</feature>
<name>Q3JXL0_BURP1</name>
<gene>
    <name evidence="2" type="ordered locus">BURPS1710b_0277</name>
</gene>
<feature type="compositionally biased region" description="Basic residues" evidence="1">
    <location>
        <begin position="132"/>
        <end position="146"/>
    </location>
</feature>
<dbReference type="HOGENOM" id="CLU_466664_0_0_4"/>
<feature type="compositionally biased region" description="Basic residues" evidence="1">
    <location>
        <begin position="411"/>
        <end position="425"/>
    </location>
</feature>
<dbReference type="Proteomes" id="UP000002700">
    <property type="component" value="Chromosome I"/>
</dbReference>
<evidence type="ECO:0000313" key="2">
    <source>
        <dbReference type="EMBL" id="ABA48756.1"/>
    </source>
</evidence>
<feature type="region of interest" description="Disordered" evidence="1">
    <location>
        <begin position="1"/>
        <end position="41"/>
    </location>
</feature>
<feature type="region of interest" description="Disordered" evidence="1">
    <location>
        <begin position="481"/>
        <end position="501"/>
    </location>
</feature>
<feature type="compositionally biased region" description="Basic residues" evidence="1">
    <location>
        <begin position="276"/>
        <end position="288"/>
    </location>
</feature>
<feature type="region of interest" description="Disordered" evidence="1">
    <location>
        <begin position="117"/>
        <end position="395"/>
    </location>
</feature>